<reference evidence="9 10" key="1">
    <citation type="submission" date="2015-09" db="EMBL/GenBank/DDBJ databases">
        <title>Genome of Desulfovibrio dechloracetivorans BerOc1, a mercury methylating strain isolated from highly hydrocarbons and metals contaminated coastal sediments.</title>
        <authorList>
            <person name="Goni Urriza M."/>
            <person name="Gassie C."/>
            <person name="Bouchez O."/>
            <person name="Klopp C."/>
            <person name="Ranchou-Peyruse A."/>
            <person name="Remy G."/>
        </authorList>
    </citation>
    <scope>NUCLEOTIDE SEQUENCE [LARGE SCALE GENOMIC DNA]</scope>
    <source>
        <strain evidence="9 10">BerOc1</strain>
    </source>
</reference>
<dbReference type="EC" id="3.1.3.25" evidence="8"/>
<comment type="catalytic activity">
    <reaction evidence="1 8">
        <text>a myo-inositol phosphate + H2O = myo-inositol + phosphate</text>
        <dbReference type="Rhea" id="RHEA:24056"/>
        <dbReference type="ChEBI" id="CHEBI:15377"/>
        <dbReference type="ChEBI" id="CHEBI:17268"/>
        <dbReference type="ChEBI" id="CHEBI:43474"/>
        <dbReference type="ChEBI" id="CHEBI:84139"/>
        <dbReference type="EC" id="3.1.3.25"/>
    </reaction>
</comment>
<evidence type="ECO:0000313" key="9">
    <source>
        <dbReference type="EMBL" id="OIQ48958.1"/>
    </source>
</evidence>
<dbReference type="CDD" id="cd01639">
    <property type="entry name" value="IMPase"/>
    <property type="match status" value="1"/>
</dbReference>
<comment type="similarity">
    <text evidence="3 8">Belongs to the inositol monophosphatase superfamily.</text>
</comment>
<dbReference type="GO" id="GO:0046872">
    <property type="term" value="F:metal ion binding"/>
    <property type="evidence" value="ECO:0007669"/>
    <property type="project" value="UniProtKB-KW"/>
</dbReference>
<keyword evidence="5 8" id="KW-0378">Hydrolase</keyword>
<dbReference type="OrthoDB" id="9785695at2"/>
<dbReference type="PROSITE" id="PS00629">
    <property type="entry name" value="IMP_1"/>
    <property type="match status" value="1"/>
</dbReference>
<dbReference type="EMBL" id="LKAQ01000005">
    <property type="protein sequence ID" value="OIQ48958.1"/>
    <property type="molecule type" value="Genomic_DNA"/>
</dbReference>
<dbReference type="Gene3D" id="3.30.540.10">
    <property type="entry name" value="Fructose-1,6-Bisphosphatase, subunit A, domain 1"/>
    <property type="match status" value="1"/>
</dbReference>
<dbReference type="Proteomes" id="UP000181901">
    <property type="component" value="Unassembled WGS sequence"/>
</dbReference>
<protein>
    <recommendedName>
        <fullName evidence="8">Inositol-1-monophosphatase</fullName>
        <ecNumber evidence="8">3.1.3.25</ecNumber>
    </recommendedName>
</protein>
<dbReference type="Gene3D" id="3.40.190.80">
    <property type="match status" value="1"/>
</dbReference>
<dbReference type="GO" id="GO:0006020">
    <property type="term" value="P:inositol metabolic process"/>
    <property type="evidence" value="ECO:0007669"/>
    <property type="project" value="TreeGrafter"/>
</dbReference>
<dbReference type="InterPro" id="IPR000760">
    <property type="entry name" value="Inositol_monophosphatase-like"/>
</dbReference>
<feature type="binding site" evidence="7">
    <location>
        <position position="90"/>
    </location>
    <ligand>
        <name>Mg(2+)</name>
        <dbReference type="ChEBI" id="CHEBI:18420"/>
        <label>2</label>
    </ligand>
</feature>
<comment type="cofactor">
    <cofactor evidence="2 7 8">
        <name>Mg(2+)</name>
        <dbReference type="ChEBI" id="CHEBI:18420"/>
    </cofactor>
</comment>
<dbReference type="RefSeq" id="WP_071547381.1">
    <property type="nucleotide sequence ID" value="NZ_LKAQ01000005.1"/>
</dbReference>
<feature type="binding site" evidence="7">
    <location>
        <position position="71"/>
    </location>
    <ligand>
        <name>Mg(2+)</name>
        <dbReference type="ChEBI" id="CHEBI:18420"/>
        <label>1</label>
        <note>catalytic</note>
    </ligand>
</feature>
<evidence type="ECO:0000313" key="10">
    <source>
        <dbReference type="Proteomes" id="UP000181901"/>
    </source>
</evidence>
<keyword evidence="10" id="KW-1185">Reference proteome</keyword>
<dbReference type="PROSITE" id="PS00630">
    <property type="entry name" value="IMP_2"/>
    <property type="match status" value="1"/>
</dbReference>
<dbReference type="PRINTS" id="PR01959">
    <property type="entry name" value="SBIMPHPHTASE"/>
</dbReference>
<evidence type="ECO:0000256" key="6">
    <source>
        <dbReference type="ARBA" id="ARBA00022842"/>
    </source>
</evidence>
<dbReference type="AlphaFoldDB" id="A0A1J5MQS1"/>
<evidence type="ECO:0000256" key="3">
    <source>
        <dbReference type="ARBA" id="ARBA00009759"/>
    </source>
</evidence>
<dbReference type="GO" id="GO:0046854">
    <property type="term" value="P:phosphatidylinositol phosphate biosynthetic process"/>
    <property type="evidence" value="ECO:0007669"/>
    <property type="project" value="InterPro"/>
</dbReference>
<dbReference type="InterPro" id="IPR020550">
    <property type="entry name" value="Inositol_monophosphatase_CS"/>
</dbReference>
<evidence type="ECO:0000256" key="1">
    <source>
        <dbReference type="ARBA" id="ARBA00001033"/>
    </source>
</evidence>
<evidence type="ECO:0000256" key="5">
    <source>
        <dbReference type="ARBA" id="ARBA00022801"/>
    </source>
</evidence>
<gene>
    <name evidence="9" type="primary">suhB</name>
    <name evidence="9" type="ORF">BerOc1_03715</name>
</gene>
<dbReference type="InterPro" id="IPR022337">
    <property type="entry name" value="Inositol_monophosphatase_SuhB"/>
</dbReference>
<dbReference type="PANTHER" id="PTHR20854">
    <property type="entry name" value="INOSITOL MONOPHOSPHATASE"/>
    <property type="match status" value="1"/>
</dbReference>
<name>A0A1J5MQS1_9BACT</name>
<evidence type="ECO:0000256" key="7">
    <source>
        <dbReference type="PIRSR" id="PIRSR600760-2"/>
    </source>
</evidence>
<dbReference type="SUPFAM" id="SSF56655">
    <property type="entry name" value="Carbohydrate phosphatase"/>
    <property type="match status" value="1"/>
</dbReference>
<dbReference type="PANTHER" id="PTHR20854:SF4">
    <property type="entry name" value="INOSITOL-1-MONOPHOSPHATASE-RELATED"/>
    <property type="match status" value="1"/>
</dbReference>
<proteinExistence type="inferred from homology"/>
<dbReference type="PRINTS" id="PR00377">
    <property type="entry name" value="IMPHPHTASES"/>
</dbReference>
<feature type="binding site" evidence="7">
    <location>
        <position position="87"/>
    </location>
    <ligand>
        <name>Mg(2+)</name>
        <dbReference type="ChEBI" id="CHEBI:18420"/>
        <label>1</label>
        <note>catalytic</note>
    </ligand>
</feature>
<evidence type="ECO:0000256" key="2">
    <source>
        <dbReference type="ARBA" id="ARBA00001946"/>
    </source>
</evidence>
<dbReference type="GO" id="GO:0008934">
    <property type="term" value="F:inositol monophosphate 1-phosphatase activity"/>
    <property type="evidence" value="ECO:0007669"/>
    <property type="project" value="InterPro"/>
</dbReference>
<evidence type="ECO:0000256" key="4">
    <source>
        <dbReference type="ARBA" id="ARBA00022723"/>
    </source>
</evidence>
<dbReference type="InterPro" id="IPR033942">
    <property type="entry name" value="IMPase"/>
</dbReference>
<sequence>MTRDFDAARIMEGVAAIADRAGDIVREGAAHGHKVRHKGRIDLVTETDLAVEAMLKDELAALLPGSDFLAEETAKDTEPGELTWIIDPVDGTTNFAHGLPFVANSIALWRRDRVVLGMVNMPLTGERFTAVAGQGAFLNGKSIAVTGEADLEQCVLGTGFPYDIDTHLEDILKNLRTLLPRTQGIRRAGAAAVDLAFVACGRLDGFYERALNPWDTAAGLLLVNEAGGRVSEYDAAVPYSFKSRCILATNGRIHGELSGLLTRG</sequence>
<dbReference type="GO" id="GO:0007165">
    <property type="term" value="P:signal transduction"/>
    <property type="evidence" value="ECO:0007669"/>
    <property type="project" value="TreeGrafter"/>
</dbReference>
<keyword evidence="4 7" id="KW-0479">Metal-binding</keyword>
<comment type="caution">
    <text evidence="9">The sequence shown here is derived from an EMBL/GenBank/DDBJ whole genome shotgun (WGS) entry which is preliminary data.</text>
</comment>
<accession>A0A1J5MQS1</accession>
<feature type="binding site" evidence="7">
    <location>
        <position position="215"/>
    </location>
    <ligand>
        <name>Mg(2+)</name>
        <dbReference type="ChEBI" id="CHEBI:18420"/>
        <label>1</label>
        <note>catalytic</note>
    </ligand>
</feature>
<keyword evidence="6 7" id="KW-0460">Magnesium</keyword>
<dbReference type="Pfam" id="PF00459">
    <property type="entry name" value="Inositol_P"/>
    <property type="match status" value="1"/>
</dbReference>
<dbReference type="InterPro" id="IPR020583">
    <property type="entry name" value="Inositol_monoP_metal-BS"/>
</dbReference>
<evidence type="ECO:0000256" key="8">
    <source>
        <dbReference type="RuleBase" id="RU364068"/>
    </source>
</evidence>
<organism evidence="9 10">
    <name type="scientific">Pseudodesulfovibrio hydrargyri</name>
    <dbReference type="NCBI Taxonomy" id="2125990"/>
    <lineage>
        <taxon>Bacteria</taxon>
        <taxon>Pseudomonadati</taxon>
        <taxon>Thermodesulfobacteriota</taxon>
        <taxon>Desulfovibrionia</taxon>
        <taxon>Desulfovibrionales</taxon>
        <taxon>Desulfovibrionaceae</taxon>
    </lineage>
</organism>